<keyword evidence="6" id="KW-0235">DNA replication</keyword>
<keyword evidence="5 6" id="KW-0269">Exonuclease</keyword>
<evidence type="ECO:0000313" key="10">
    <source>
        <dbReference type="Proteomes" id="UP001056035"/>
    </source>
</evidence>
<reference evidence="9 10" key="1">
    <citation type="submission" date="2022-06" db="EMBL/GenBank/DDBJ databases">
        <title>Paraconexibacter antarcticus.</title>
        <authorList>
            <person name="Kim C.S."/>
        </authorList>
    </citation>
    <scope>NUCLEOTIDE SEQUENCE [LARGE SCALE GENOMIC DNA]</scope>
    <source>
        <strain evidence="9 10">02-257</strain>
    </source>
</reference>
<gene>
    <name evidence="6" type="primary">sbcD</name>
    <name evidence="9" type="ORF">NBH00_18690</name>
</gene>
<dbReference type="InterPro" id="IPR029052">
    <property type="entry name" value="Metallo-depent_PP-like"/>
</dbReference>
<dbReference type="Proteomes" id="UP001056035">
    <property type="component" value="Chromosome"/>
</dbReference>
<dbReference type="Pfam" id="PF00149">
    <property type="entry name" value="Metallophos"/>
    <property type="match status" value="1"/>
</dbReference>
<evidence type="ECO:0000256" key="2">
    <source>
        <dbReference type="ARBA" id="ARBA00013365"/>
    </source>
</evidence>
<evidence type="ECO:0000256" key="5">
    <source>
        <dbReference type="ARBA" id="ARBA00022839"/>
    </source>
</evidence>
<evidence type="ECO:0000256" key="4">
    <source>
        <dbReference type="ARBA" id="ARBA00022801"/>
    </source>
</evidence>
<evidence type="ECO:0000259" key="8">
    <source>
        <dbReference type="Pfam" id="PF00149"/>
    </source>
</evidence>
<keyword evidence="6" id="KW-0255">Endonuclease</keyword>
<dbReference type="InterPro" id="IPR050535">
    <property type="entry name" value="DNA_Repair-Maintenance_Comp"/>
</dbReference>
<proteinExistence type="inferred from homology"/>
<protein>
    <recommendedName>
        <fullName evidence="2 6">Nuclease SbcCD subunit D</fullName>
    </recommendedName>
</protein>
<dbReference type="RefSeq" id="WP_254570092.1">
    <property type="nucleotide sequence ID" value="NZ_CP098502.1"/>
</dbReference>
<comment type="subunit">
    <text evidence="6">Heterodimer of SbcC and SbcD.</text>
</comment>
<feature type="domain" description="Calcineurin-like phosphoesterase" evidence="8">
    <location>
        <begin position="4"/>
        <end position="228"/>
    </location>
</feature>
<dbReference type="SUPFAM" id="SSF56300">
    <property type="entry name" value="Metallo-dependent phosphatases"/>
    <property type="match status" value="1"/>
</dbReference>
<evidence type="ECO:0000256" key="1">
    <source>
        <dbReference type="ARBA" id="ARBA00010555"/>
    </source>
</evidence>
<comment type="function">
    <text evidence="6">SbcCD cleaves DNA hairpin structures. These structures can inhibit DNA replication and are intermediates in certain DNA recombination reactions. The complex acts as a 3'-&gt;5' double strand exonuclease that can open hairpins. It also has a 5' single-strand endonuclease activity.</text>
</comment>
<comment type="similarity">
    <text evidence="1 6">Belongs to the SbcD family.</text>
</comment>
<name>A0ABY5DQL2_9ACTN</name>
<evidence type="ECO:0000256" key="7">
    <source>
        <dbReference type="SAM" id="MobiDB-lite"/>
    </source>
</evidence>
<organism evidence="9 10">
    <name type="scientific">Paraconexibacter antarcticus</name>
    <dbReference type="NCBI Taxonomy" id="2949664"/>
    <lineage>
        <taxon>Bacteria</taxon>
        <taxon>Bacillati</taxon>
        <taxon>Actinomycetota</taxon>
        <taxon>Thermoleophilia</taxon>
        <taxon>Solirubrobacterales</taxon>
        <taxon>Paraconexibacteraceae</taxon>
        <taxon>Paraconexibacter</taxon>
    </lineage>
</organism>
<accession>A0ABY5DQL2</accession>
<dbReference type="InterPro" id="IPR041796">
    <property type="entry name" value="Mre11_N"/>
</dbReference>
<keyword evidence="6" id="KW-0233">DNA recombination</keyword>
<dbReference type="InterPro" id="IPR004593">
    <property type="entry name" value="SbcD"/>
</dbReference>
<feature type="region of interest" description="Disordered" evidence="7">
    <location>
        <begin position="391"/>
        <end position="421"/>
    </location>
</feature>
<evidence type="ECO:0000256" key="6">
    <source>
        <dbReference type="RuleBase" id="RU363069"/>
    </source>
</evidence>
<evidence type="ECO:0000256" key="3">
    <source>
        <dbReference type="ARBA" id="ARBA00022722"/>
    </source>
</evidence>
<dbReference type="EMBL" id="CP098502">
    <property type="protein sequence ID" value="UTI63367.1"/>
    <property type="molecule type" value="Genomic_DNA"/>
</dbReference>
<keyword evidence="4 6" id="KW-0378">Hydrolase</keyword>
<dbReference type="NCBIfam" id="TIGR00619">
    <property type="entry name" value="sbcd"/>
    <property type="match status" value="1"/>
</dbReference>
<keyword evidence="10" id="KW-1185">Reference proteome</keyword>
<dbReference type="CDD" id="cd00840">
    <property type="entry name" value="MPP_Mre11_N"/>
    <property type="match status" value="1"/>
</dbReference>
<keyword evidence="3 6" id="KW-0540">Nuclease</keyword>
<dbReference type="GO" id="GO:0004527">
    <property type="term" value="F:exonuclease activity"/>
    <property type="evidence" value="ECO:0007669"/>
    <property type="project" value="UniProtKB-KW"/>
</dbReference>
<evidence type="ECO:0000313" key="9">
    <source>
        <dbReference type="EMBL" id="UTI63367.1"/>
    </source>
</evidence>
<dbReference type="PANTHER" id="PTHR30337">
    <property type="entry name" value="COMPONENT OF ATP-DEPENDENT DSDNA EXONUCLEASE"/>
    <property type="match status" value="1"/>
</dbReference>
<dbReference type="Gene3D" id="3.60.21.10">
    <property type="match status" value="1"/>
</dbReference>
<dbReference type="InterPro" id="IPR004843">
    <property type="entry name" value="Calcineurin-like_PHP"/>
</dbReference>
<dbReference type="PANTHER" id="PTHR30337:SF0">
    <property type="entry name" value="NUCLEASE SBCCD SUBUNIT D"/>
    <property type="match status" value="1"/>
</dbReference>
<sequence length="421" mass="46417">MAVIFHTSDWHVGKSLARLSREEDHRAVLAEIVTQARQVKPDLIIHSGDVFDSFRPATADMRLALSTLNSLGRIAPTVVLAGNHDSPSLLEVFSLLMGEHAPVQFVPRAKHPDRGGILDFPSRDGSQRLRLAPMPFVHANRQVDWFDDPRRFMGKYAEQLQVMNQLLHQGLEAGYDPVRDVLLYAAHLHVSGAHLSGTERPLHVSDTYAAEAGSLPTVSYTALGHIHKPQQLPGRPACYVGSPMQLDFGEAGQEKSSIMVVAEPGRPADITRLPLNSARPLRVLHGTIEEITAAAPDVDRELVRVIVQTQDPIPDLADTIVGLLPNATLVEVVEDVASRRLQVLDPDALDPDEPEPTYEQLLTTYLEERATRDSDVPALQVQTLFAAMRHETEEGEDPPIDGLRNLLDAELPRPPSRVVRT</sequence>